<dbReference type="EMBL" id="WQMT02000010">
    <property type="protein sequence ID" value="KAG9218153.1"/>
    <property type="molecule type" value="Genomic_DNA"/>
</dbReference>
<name>A0ACB7IIW6_PLECO</name>
<reference evidence="1 2" key="1">
    <citation type="journal article" date="2021" name="Appl. Environ. Microbiol.">
        <title>Genetic linkage and physical mapping for an oyster mushroom Pleurotus cornucopiae and QTL analysis for the trait cap color.</title>
        <authorList>
            <person name="Zhang Y."/>
            <person name="Gao W."/>
            <person name="Sonnenberg A."/>
            <person name="Chen Q."/>
            <person name="Zhang J."/>
            <person name="Huang C."/>
        </authorList>
    </citation>
    <scope>NUCLEOTIDE SEQUENCE [LARGE SCALE GENOMIC DNA]</scope>
    <source>
        <strain evidence="1">CCMSSC00406</strain>
    </source>
</reference>
<evidence type="ECO:0000313" key="2">
    <source>
        <dbReference type="Proteomes" id="UP000824881"/>
    </source>
</evidence>
<evidence type="ECO:0000313" key="1">
    <source>
        <dbReference type="EMBL" id="KAG9218153.1"/>
    </source>
</evidence>
<gene>
    <name evidence="1" type="ORF">CCMSSC00406_0008092</name>
</gene>
<comment type="caution">
    <text evidence="1">The sequence shown here is derived from an EMBL/GenBank/DDBJ whole genome shotgun (WGS) entry which is preliminary data.</text>
</comment>
<keyword evidence="2" id="KW-1185">Reference proteome</keyword>
<protein>
    <submittedName>
        <fullName evidence="1">Uncharacterized protein</fullName>
    </submittedName>
</protein>
<sequence>MLFCVQYVTSDDTVENTPAKDDDPDGVKLLGAADGLDRAAKLLQPLESLAASNIDAWLVIYDVAVRRNKYLQAIKALKHAQTLDPEHAELHTRLVDFKKRASAFPQAPPPPIGPLVTTSLASLLPEEVSLETYTATALGLCVGGSCCCTSISFAWSGYRGGRCYAIYDVGRRRAAGHPDRVEDPRFLEGNQVESRGRVQNSVPFAFSIVDDVHDAVRDERKAETKSRRSREVRGWSMFGGYLV</sequence>
<accession>A0ACB7IIW6</accession>
<proteinExistence type="predicted"/>
<dbReference type="Proteomes" id="UP000824881">
    <property type="component" value="Unassembled WGS sequence"/>
</dbReference>
<organism evidence="1 2">
    <name type="scientific">Pleurotus cornucopiae</name>
    <name type="common">Cornucopia mushroom</name>
    <dbReference type="NCBI Taxonomy" id="5321"/>
    <lineage>
        <taxon>Eukaryota</taxon>
        <taxon>Fungi</taxon>
        <taxon>Dikarya</taxon>
        <taxon>Basidiomycota</taxon>
        <taxon>Agaricomycotina</taxon>
        <taxon>Agaricomycetes</taxon>
        <taxon>Agaricomycetidae</taxon>
        <taxon>Agaricales</taxon>
        <taxon>Pleurotineae</taxon>
        <taxon>Pleurotaceae</taxon>
        <taxon>Pleurotus</taxon>
    </lineage>
</organism>